<reference evidence="4" key="3">
    <citation type="journal article" date="2005" name="Nature">
        <title>The map-based sequence of the rice genome.</title>
        <authorList>
            <consortium name="International rice genome sequencing project (IRGSP)"/>
            <person name="Matsumoto T."/>
            <person name="Wu J."/>
            <person name="Kanamori H."/>
            <person name="Katayose Y."/>
            <person name="Fujisawa M."/>
            <person name="Namiki N."/>
            <person name="Mizuno H."/>
            <person name="Yamamoto K."/>
            <person name="Antonio B.A."/>
            <person name="Baba T."/>
            <person name="Sakata K."/>
            <person name="Nagamura Y."/>
            <person name="Aoki H."/>
            <person name="Arikawa K."/>
            <person name="Arita K."/>
            <person name="Bito T."/>
            <person name="Chiden Y."/>
            <person name="Fujitsuka N."/>
            <person name="Fukunaka R."/>
            <person name="Hamada M."/>
            <person name="Harada C."/>
            <person name="Hayashi A."/>
            <person name="Hijishita S."/>
            <person name="Honda M."/>
            <person name="Hosokawa S."/>
            <person name="Ichikawa Y."/>
            <person name="Idonuma A."/>
            <person name="Iijima M."/>
            <person name="Ikeda M."/>
            <person name="Ikeno M."/>
            <person name="Ito K."/>
            <person name="Ito S."/>
            <person name="Ito T."/>
            <person name="Ito Y."/>
            <person name="Ito Y."/>
            <person name="Iwabuchi A."/>
            <person name="Kamiya K."/>
            <person name="Karasawa W."/>
            <person name="Kurita K."/>
            <person name="Katagiri S."/>
            <person name="Kikuta A."/>
            <person name="Kobayashi H."/>
            <person name="Kobayashi N."/>
            <person name="Machita K."/>
            <person name="Maehara T."/>
            <person name="Masukawa M."/>
            <person name="Mizubayashi T."/>
            <person name="Mukai Y."/>
            <person name="Nagasaki H."/>
            <person name="Nagata Y."/>
            <person name="Naito S."/>
            <person name="Nakashima M."/>
            <person name="Nakama Y."/>
            <person name="Nakamichi Y."/>
            <person name="Nakamura M."/>
            <person name="Meguro A."/>
            <person name="Negishi M."/>
            <person name="Ohta I."/>
            <person name="Ohta T."/>
            <person name="Okamoto M."/>
            <person name="Ono N."/>
            <person name="Saji S."/>
            <person name="Sakaguchi M."/>
            <person name="Sakai K."/>
            <person name="Shibata M."/>
            <person name="Shimokawa T."/>
            <person name="Song J."/>
            <person name="Takazaki Y."/>
            <person name="Terasawa K."/>
            <person name="Tsugane M."/>
            <person name="Tsuji K."/>
            <person name="Ueda S."/>
            <person name="Waki K."/>
            <person name="Yamagata H."/>
            <person name="Yamamoto M."/>
            <person name="Yamamoto S."/>
            <person name="Yamane H."/>
            <person name="Yoshiki S."/>
            <person name="Yoshihara R."/>
            <person name="Yukawa K."/>
            <person name="Zhong H."/>
            <person name="Yano M."/>
            <person name="Yuan Q."/>
            <person name="Ouyang S."/>
            <person name="Liu J."/>
            <person name="Jones K.M."/>
            <person name="Gansberger K."/>
            <person name="Moffat K."/>
            <person name="Hill J."/>
            <person name="Bera J."/>
            <person name="Fadrosh D."/>
            <person name="Jin S."/>
            <person name="Johri S."/>
            <person name="Kim M."/>
            <person name="Overton L."/>
            <person name="Reardon M."/>
            <person name="Tsitrin T."/>
            <person name="Vuong H."/>
            <person name="Weaver B."/>
            <person name="Ciecko A."/>
            <person name="Tallon L."/>
            <person name="Jackson J."/>
            <person name="Pai G."/>
            <person name="Aken S.V."/>
            <person name="Utterback T."/>
            <person name="Reidmuller S."/>
            <person name="Feldblyum T."/>
            <person name="Hsiao J."/>
            <person name="Zismann V."/>
            <person name="Iobst S."/>
            <person name="de Vazeille A.R."/>
            <person name="Buell C.R."/>
            <person name="Ying K."/>
            <person name="Li Y."/>
            <person name="Lu T."/>
            <person name="Huang Y."/>
            <person name="Zhao Q."/>
            <person name="Feng Q."/>
            <person name="Zhang L."/>
            <person name="Zhu J."/>
            <person name="Weng Q."/>
            <person name="Mu J."/>
            <person name="Lu Y."/>
            <person name="Fan D."/>
            <person name="Liu Y."/>
            <person name="Guan J."/>
            <person name="Zhang Y."/>
            <person name="Yu S."/>
            <person name="Liu X."/>
            <person name="Zhang Y."/>
            <person name="Hong G."/>
            <person name="Han B."/>
            <person name="Choisne N."/>
            <person name="Demange N."/>
            <person name="Orjeda G."/>
            <person name="Samain S."/>
            <person name="Cattolico L."/>
            <person name="Pelletier E."/>
            <person name="Couloux A."/>
            <person name="Segurens B."/>
            <person name="Wincker P."/>
            <person name="D'Hont A."/>
            <person name="Scarpelli C."/>
            <person name="Weissenbach J."/>
            <person name="Salanoubat M."/>
            <person name="Quetier F."/>
            <person name="Yu Y."/>
            <person name="Kim H.R."/>
            <person name="Rambo T."/>
            <person name="Currie J."/>
            <person name="Collura K."/>
            <person name="Luo M."/>
            <person name="Yang T."/>
            <person name="Ammiraju J.S.S."/>
            <person name="Engler F."/>
            <person name="Soderlund C."/>
            <person name="Wing R.A."/>
            <person name="Palmer L.E."/>
            <person name="de la Bastide M."/>
            <person name="Spiegel L."/>
            <person name="Nascimento L."/>
            <person name="Zutavern T."/>
            <person name="O'Shaughnessy A."/>
            <person name="Dike S."/>
            <person name="Dedhia N."/>
            <person name="Preston R."/>
            <person name="Balija V."/>
            <person name="McCombie W.R."/>
            <person name="Chow T."/>
            <person name="Chen H."/>
            <person name="Chung M."/>
            <person name="Chen C."/>
            <person name="Shaw J."/>
            <person name="Wu H."/>
            <person name="Hsiao K."/>
            <person name="Chao Y."/>
            <person name="Chu M."/>
            <person name="Cheng C."/>
            <person name="Hour A."/>
            <person name="Lee P."/>
            <person name="Lin S."/>
            <person name="Lin Y."/>
            <person name="Liou J."/>
            <person name="Liu S."/>
            <person name="Hsing Y."/>
            <person name="Raghuvanshi S."/>
            <person name="Mohanty A."/>
            <person name="Bharti A.K."/>
            <person name="Gaur A."/>
            <person name="Gupta V."/>
            <person name="Kumar D."/>
            <person name="Ravi V."/>
            <person name="Vij S."/>
            <person name="Kapur A."/>
            <person name="Khurana P."/>
            <person name="Khurana P."/>
            <person name="Khurana J.P."/>
            <person name="Tyagi A.K."/>
            <person name="Gaikwad K."/>
            <person name="Singh A."/>
            <person name="Dalal V."/>
            <person name="Srivastava S."/>
            <person name="Dixit A."/>
            <person name="Pal A.K."/>
            <person name="Ghazi I.A."/>
            <person name="Yadav M."/>
            <person name="Pandit A."/>
            <person name="Bhargava A."/>
            <person name="Sureshbabu K."/>
            <person name="Batra K."/>
            <person name="Sharma T.R."/>
            <person name="Mohapatra T."/>
            <person name="Singh N.K."/>
            <person name="Messing J."/>
            <person name="Nelson A.B."/>
            <person name="Fuks G."/>
            <person name="Kavchok S."/>
            <person name="Keizer G."/>
            <person name="Linton E."/>
            <person name="Llaca V."/>
            <person name="Song R."/>
            <person name="Tanyolac B."/>
            <person name="Young S."/>
            <person name="Ho-Il K."/>
            <person name="Hahn J.H."/>
            <person name="Sangsakoo G."/>
            <person name="Vanavichit A."/>
            <person name="de Mattos Luiz.A.T."/>
            <person name="Zimmer P.D."/>
            <person name="Malone G."/>
            <person name="Dellagostin O."/>
            <person name="de Oliveira A.C."/>
            <person name="Bevan M."/>
            <person name="Bancroft I."/>
            <person name="Minx P."/>
            <person name="Cordum H."/>
            <person name="Wilson R."/>
            <person name="Cheng Z."/>
            <person name="Jin W."/>
            <person name="Jiang J."/>
            <person name="Leong S.A."/>
            <person name="Iwama H."/>
            <person name="Gojobori T."/>
            <person name="Itoh T."/>
            <person name="Niimura Y."/>
            <person name="Fujii Y."/>
            <person name="Habara T."/>
            <person name="Sakai H."/>
            <person name="Sato Y."/>
            <person name="Wilson G."/>
            <person name="Kumar K."/>
            <person name="McCouch S."/>
            <person name="Juretic N."/>
            <person name="Hoen D."/>
            <person name="Wright S."/>
            <person name="Bruskiewich R."/>
            <person name="Bureau T."/>
            <person name="Miyao A."/>
            <person name="Hirochika H."/>
            <person name="Nishikawa T."/>
            <person name="Kadowaki K."/>
            <person name="Sugiura M."/>
            <person name="Burr B."/>
            <person name="Sasaki T."/>
        </authorList>
    </citation>
    <scope>NUCLEOTIDE SEQUENCE [LARGE SCALE GENOMIC DNA]</scope>
    <source>
        <strain evidence="4">cv. Nipponbare</strain>
    </source>
</reference>
<reference evidence="2" key="1">
    <citation type="submission" date="2002-05" db="EMBL/GenBank/DDBJ databases">
        <title>Oryza sativa nipponbare(GA3) genomic DNA, chromosome 2, BAC clone:OJ1008_C03.</title>
        <authorList>
            <person name="Sasaki T."/>
            <person name="Matsumoto T."/>
            <person name="Katayose Y."/>
        </authorList>
    </citation>
    <scope>NUCLEOTIDE SEQUENCE</scope>
</reference>
<reference evidence="3" key="2">
    <citation type="submission" date="2002-08" db="EMBL/GenBank/DDBJ databases">
        <title>Oryza sativa nipponbare(GA3) genomic DNA, chromosome 2, BAC clone:OSJNBa0064G16.</title>
        <authorList>
            <person name="Sasaki T."/>
            <person name="Matsumoto T."/>
            <person name="Katayose Y."/>
        </authorList>
    </citation>
    <scope>NUCLEOTIDE SEQUENCE</scope>
</reference>
<feature type="compositionally biased region" description="Polar residues" evidence="1">
    <location>
        <begin position="149"/>
        <end position="161"/>
    </location>
</feature>
<dbReference type="PANTHER" id="PTHR35161:SF4">
    <property type="entry name" value="OS02G0303100 PROTEIN"/>
    <property type="match status" value="1"/>
</dbReference>
<proteinExistence type="predicted"/>
<dbReference type="PANTHER" id="PTHR35161">
    <property type="entry name" value="OS02G0303100 PROTEIN"/>
    <property type="match status" value="1"/>
</dbReference>
<gene>
    <name evidence="2" type="ORF">OJ1008_C03.7</name>
    <name evidence="3" type="ORF">OSJNBa0064G16.47</name>
</gene>
<reference evidence="4" key="4">
    <citation type="journal article" date="2008" name="Nucleic Acids Res.">
        <title>The rice annotation project database (RAP-DB): 2008 update.</title>
        <authorList>
            <consortium name="The rice annotation project (RAP)"/>
        </authorList>
    </citation>
    <scope>GENOME REANNOTATION</scope>
    <source>
        <strain evidence="4">cv. Nipponbare</strain>
    </source>
</reference>
<organism evidence="3 4">
    <name type="scientific">Oryza sativa subsp. japonica</name>
    <name type="common">Rice</name>
    <dbReference type="NCBI Taxonomy" id="39947"/>
    <lineage>
        <taxon>Eukaryota</taxon>
        <taxon>Viridiplantae</taxon>
        <taxon>Streptophyta</taxon>
        <taxon>Embryophyta</taxon>
        <taxon>Tracheophyta</taxon>
        <taxon>Spermatophyta</taxon>
        <taxon>Magnoliopsida</taxon>
        <taxon>Liliopsida</taxon>
        <taxon>Poales</taxon>
        <taxon>Poaceae</taxon>
        <taxon>BOP clade</taxon>
        <taxon>Oryzoideae</taxon>
        <taxon>Oryzeae</taxon>
        <taxon>Oryzinae</taxon>
        <taxon>Oryza</taxon>
        <taxon>Oryza sativa</taxon>
    </lineage>
</organism>
<dbReference type="Proteomes" id="UP000000763">
    <property type="component" value="Chromosome 2"/>
</dbReference>
<evidence type="ECO:0000313" key="3">
    <source>
        <dbReference type="EMBL" id="BAD13252.1"/>
    </source>
</evidence>
<feature type="region of interest" description="Disordered" evidence="1">
    <location>
        <begin position="129"/>
        <end position="181"/>
    </location>
</feature>
<dbReference type="EMBL" id="AP005649">
    <property type="protein sequence ID" value="BAD13252.1"/>
    <property type="molecule type" value="Genomic_DNA"/>
</dbReference>
<accession>Q6YXU6</accession>
<dbReference type="AlphaFoldDB" id="Q6YXU6"/>
<dbReference type="EMBL" id="AP005288">
    <property type="protein sequence ID" value="BAD13080.1"/>
    <property type="molecule type" value="Genomic_DNA"/>
</dbReference>
<evidence type="ECO:0000313" key="2">
    <source>
        <dbReference type="EMBL" id="BAD13080.1"/>
    </source>
</evidence>
<evidence type="ECO:0000313" key="4">
    <source>
        <dbReference type="Proteomes" id="UP000000763"/>
    </source>
</evidence>
<sequence length="596" mass="67134">MWKVAADAAEGWGGWICASILLPKTASVVANLVRHLRGPKSATPPTLAAPRMLNLVVDAVTAQLASRSADGLSWRTSPKTLTFNALAVWRHWLSTETLASDAVEVEDRAPLTNPWIPPTKAMASIAAPPLPASRTTPAGPAKGPRAATWNPQTKIISSSARNAEGGEVGEGSRRRGVGAGGASLHRRAGAGVFPAMARVVVFVVGGSCAASSVRILHYGAPSPSSERCSRYVRRDRSHRSFKPPFEVCREPVDRKDGVSVVRNGSIIYRGDASFPAHDENRRDFDTAAYLHALDPTVQYRDKHSLETCYEPLFFFRKHPAVEFHHPIDAPDSMFDRVILTEWAKPAMRGVLETISSHHSANLELTEFSLKDLKIFCNYQTPEFKPRFKLVCGTRNATCEGMRMNYIQAGQIFKEIVNASLGTPSSWDILIEDFQDLLQMLENPILEEAYLMRNHPALLALKLHSQFFMACYETLMRASLQSVFEVFKMLPYGMNDSSGHWKVRLEQHPYLWWMLHSQFTSYGDRNSEQCRYRRNYSCHKIHHLTKRTERFKWYSANDVDMLLYQYLPMSLPGLMRAMWDEGLLALFCLRLDELFTK</sequence>
<name>Q6YXU6_ORYSJ</name>
<evidence type="ECO:0000256" key="1">
    <source>
        <dbReference type="SAM" id="MobiDB-lite"/>
    </source>
</evidence>
<protein>
    <submittedName>
        <fullName evidence="3">Uncharacterized protein</fullName>
    </submittedName>
</protein>